<feature type="domain" description="Methyl-accepting transducer" evidence="9">
    <location>
        <begin position="670"/>
        <end position="899"/>
    </location>
</feature>
<evidence type="ECO:0000256" key="3">
    <source>
        <dbReference type="ARBA" id="ARBA00022500"/>
    </source>
</evidence>
<evidence type="ECO:0000256" key="8">
    <source>
        <dbReference type="SAM" id="Phobius"/>
    </source>
</evidence>
<name>A0ABW3RTC6_9BACL</name>
<evidence type="ECO:0000256" key="4">
    <source>
        <dbReference type="ARBA" id="ARBA00023136"/>
    </source>
</evidence>
<evidence type="ECO:0000256" key="5">
    <source>
        <dbReference type="ARBA" id="ARBA00029447"/>
    </source>
</evidence>
<keyword evidence="2" id="KW-1003">Cell membrane</keyword>
<feature type="domain" description="HAMP" evidence="10">
    <location>
        <begin position="568"/>
        <end position="620"/>
    </location>
</feature>
<dbReference type="InterPro" id="IPR035965">
    <property type="entry name" value="PAS-like_dom_sf"/>
</dbReference>
<proteinExistence type="inferred from homology"/>
<feature type="region of interest" description="Disordered" evidence="7">
    <location>
        <begin position="942"/>
        <end position="972"/>
    </location>
</feature>
<dbReference type="Pfam" id="PF00015">
    <property type="entry name" value="MCPsignal"/>
    <property type="match status" value="1"/>
</dbReference>
<dbReference type="SMART" id="SM00283">
    <property type="entry name" value="MA"/>
    <property type="match status" value="1"/>
</dbReference>
<dbReference type="EMBL" id="JBHTLM010000002">
    <property type="protein sequence ID" value="MFD1175441.1"/>
    <property type="molecule type" value="Genomic_DNA"/>
</dbReference>
<keyword evidence="12" id="KW-1185">Reference proteome</keyword>
<comment type="subcellular location">
    <subcellularLocation>
        <location evidence="1">Cell membrane</location>
    </subcellularLocation>
</comment>
<keyword evidence="8" id="KW-1133">Transmembrane helix</keyword>
<dbReference type="Proteomes" id="UP001597262">
    <property type="component" value="Unassembled WGS sequence"/>
</dbReference>
<keyword evidence="4 8" id="KW-0472">Membrane</keyword>
<dbReference type="Gene3D" id="1.10.287.950">
    <property type="entry name" value="Methyl-accepting chemotaxis protein"/>
    <property type="match status" value="1"/>
</dbReference>
<evidence type="ECO:0000256" key="1">
    <source>
        <dbReference type="ARBA" id="ARBA00004236"/>
    </source>
</evidence>
<dbReference type="Pfam" id="PF18947">
    <property type="entry name" value="HAMP_2"/>
    <property type="match status" value="1"/>
</dbReference>
<keyword evidence="3" id="KW-0145">Chemotaxis</keyword>
<evidence type="ECO:0000256" key="7">
    <source>
        <dbReference type="SAM" id="MobiDB-lite"/>
    </source>
</evidence>
<organism evidence="11 12">
    <name type="scientific">Paenibacillus puldeungensis</name>
    <dbReference type="NCBI Taxonomy" id="696536"/>
    <lineage>
        <taxon>Bacteria</taxon>
        <taxon>Bacillati</taxon>
        <taxon>Bacillota</taxon>
        <taxon>Bacilli</taxon>
        <taxon>Bacillales</taxon>
        <taxon>Paenibacillaceae</taxon>
        <taxon>Paenibacillus</taxon>
    </lineage>
</organism>
<dbReference type="CDD" id="cd11386">
    <property type="entry name" value="MCP_signal"/>
    <property type="match status" value="1"/>
</dbReference>
<comment type="caution">
    <text evidence="11">The sequence shown here is derived from an EMBL/GenBank/DDBJ whole genome shotgun (WGS) entry which is preliminary data.</text>
</comment>
<feature type="transmembrane region" description="Helical" evidence="8">
    <location>
        <begin position="12"/>
        <end position="34"/>
    </location>
</feature>
<dbReference type="Gene3D" id="1.20.120.1530">
    <property type="match status" value="3"/>
</dbReference>
<dbReference type="PROSITE" id="PS50885">
    <property type="entry name" value="HAMP"/>
    <property type="match status" value="1"/>
</dbReference>
<evidence type="ECO:0000313" key="11">
    <source>
        <dbReference type="EMBL" id="MFD1175441.1"/>
    </source>
</evidence>
<evidence type="ECO:0000259" key="10">
    <source>
        <dbReference type="PROSITE" id="PS50885"/>
    </source>
</evidence>
<gene>
    <name evidence="11" type="ORF">ACFQ3W_03890</name>
</gene>
<dbReference type="SUPFAM" id="SSF55785">
    <property type="entry name" value="PYP-like sensor domain (PAS domain)"/>
    <property type="match status" value="1"/>
</dbReference>
<keyword evidence="8" id="KW-0812">Transmembrane</keyword>
<dbReference type="RefSeq" id="WP_379316800.1">
    <property type="nucleotide sequence ID" value="NZ_JBHTLM010000002.1"/>
</dbReference>
<dbReference type="SUPFAM" id="SSF58104">
    <property type="entry name" value="Methyl-accepting chemotaxis protein (MCP) signaling domain"/>
    <property type="match status" value="1"/>
</dbReference>
<protein>
    <submittedName>
        <fullName evidence="11">Methyl-accepting chemotaxis protein</fullName>
    </submittedName>
</protein>
<dbReference type="PROSITE" id="PS50111">
    <property type="entry name" value="CHEMOTAXIS_TRANSDUC_2"/>
    <property type="match status" value="1"/>
</dbReference>
<dbReference type="InterPro" id="IPR004089">
    <property type="entry name" value="MCPsignal_dom"/>
</dbReference>
<keyword evidence="6" id="KW-0807">Transducer</keyword>
<dbReference type="PANTHER" id="PTHR43531:SF11">
    <property type="entry name" value="METHYL-ACCEPTING CHEMOTAXIS PROTEIN 3"/>
    <property type="match status" value="1"/>
</dbReference>
<reference evidence="12" key="1">
    <citation type="journal article" date="2019" name="Int. J. Syst. Evol. Microbiol.">
        <title>The Global Catalogue of Microorganisms (GCM) 10K type strain sequencing project: providing services to taxonomists for standard genome sequencing and annotation.</title>
        <authorList>
            <consortium name="The Broad Institute Genomics Platform"/>
            <consortium name="The Broad Institute Genome Sequencing Center for Infectious Disease"/>
            <person name="Wu L."/>
            <person name="Ma J."/>
        </authorList>
    </citation>
    <scope>NUCLEOTIDE SEQUENCE [LARGE SCALE GENOMIC DNA]</scope>
    <source>
        <strain evidence="12">CCUG 59189</strain>
    </source>
</reference>
<feature type="transmembrane region" description="Helical" evidence="8">
    <location>
        <begin position="40"/>
        <end position="59"/>
    </location>
</feature>
<sequence length="972" mass="105710">MKETQSVSISTKLYSGMAAMVLFGVFLTVMGYLAVDTAGAKLAVVFGAVALIGTGIYIVRTVQGRLGQMEKVVRDREEGTTEFLTHMKRLAESAAKGNFDVRAESSRLTGGFKTTLENVNGILDAFFDKMSWYEAIIDAVPFPIHVTDKEMNWTHMNKAFEKLMIDQGVVENRGGGYGKQCSHAGATICSTPNCGIKQLQKGNMESYFDWCGMSCKQDTSFLRNRKGEVVGYVEVVTDLTSILRVNEYIKAEVDRLAENLDLLARGDLNFHMEVGEADSFTEEARDHFVKINQNLAKTKGAIGGLLSDVSMLSEAAIQGKLDTRADASLHDGQYGKIVEGFNQTLDTVHERNLWYEAIIDAVPFPIHVTDRDMNWTYMNKQFEKLMIDQGTVKERADGYGMACSHAGANICNTPNCGIKQLQKGKGESYFDWCGMSCKQDTSFLRNKKGDVVGYVEVVSDLTPILRNSQYMKTEIQRLAHNLELLAQGNLNMDFRLGEADEHTLETHNNFATIDGNLEKAKDAISRMIEDILMLSNAAVEGKLDVRIDGSSHDGEFQKIIDGINQTLHSAIEPIQESAAVLEEMAKGNFQVRVKGDYKGDHAKIKLALNETITSLAANISEISSTLTEMASGNMVVEINSEYKGDFEEIKNSLNHIIQSFNEVLNDINNAATQVSAGARQVSDSAQALSQGSTEQASAVQELTASLEQISAQTRQNADNANQANEMALAAKTDAINGNERMKEMLGAMNEINESSSNIAKIIKVIDEIAFQTNLLALNAAVEAARAGQHGKGFAVVAEEVRNLAARSANAAKETTVLIEGSIKKAEDGTKIASETAGALNTIVDVVAKAADLVGEIAVASNEQALGIAQINQGIQQVSNVVQTNSATSEESAAASEELSSQAEMLNEMVGKFKLKKVSFGYNRALEGLPPEVISLLQSMNERKSGSGIGESMRYESSARPKISLSGPDFGKY</sequence>
<evidence type="ECO:0000259" key="9">
    <source>
        <dbReference type="PROSITE" id="PS50111"/>
    </source>
</evidence>
<comment type="similarity">
    <text evidence="5">Belongs to the methyl-accepting chemotaxis (MCP) protein family.</text>
</comment>
<accession>A0ABW3RTC6</accession>
<dbReference type="InterPro" id="IPR003660">
    <property type="entry name" value="HAMP_dom"/>
</dbReference>
<evidence type="ECO:0000313" key="12">
    <source>
        <dbReference type="Proteomes" id="UP001597262"/>
    </source>
</evidence>
<evidence type="ECO:0000256" key="6">
    <source>
        <dbReference type="PROSITE-ProRule" id="PRU00284"/>
    </source>
</evidence>
<dbReference type="InterPro" id="IPR051310">
    <property type="entry name" value="MCP_chemotaxis"/>
</dbReference>
<dbReference type="PANTHER" id="PTHR43531">
    <property type="entry name" value="PROTEIN ICFG"/>
    <property type="match status" value="1"/>
</dbReference>
<evidence type="ECO:0000256" key="2">
    <source>
        <dbReference type="ARBA" id="ARBA00022475"/>
    </source>
</evidence>